<protein>
    <submittedName>
        <fullName evidence="3">Uncharacterized protein</fullName>
    </submittedName>
</protein>
<comment type="caution">
    <text evidence="3">The sequence shown here is derived from an EMBL/GenBank/DDBJ whole genome shotgun (WGS) entry which is preliminary data.</text>
</comment>
<proteinExistence type="inferred from homology"/>
<reference evidence="3" key="1">
    <citation type="journal article" date="2020" name="Stud. Mycol.">
        <title>101 Dothideomycetes genomes: a test case for predicting lifestyles and emergence of pathogens.</title>
        <authorList>
            <person name="Haridas S."/>
            <person name="Albert R."/>
            <person name="Binder M."/>
            <person name="Bloem J."/>
            <person name="Labutti K."/>
            <person name="Salamov A."/>
            <person name="Andreopoulos B."/>
            <person name="Baker S."/>
            <person name="Barry K."/>
            <person name="Bills G."/>
            <person name="Bluhm B."/>
            <person name="Cannon C."/>
            <person name="Castanera R."/>
            <person name="Culley D."/>
            <person name="Daum C."/>
            <person name="Ezra D."/>
            <person name="Gonzalez J."/>
            <person name="Henrissat B."/>
            <person name="Kuo A."/>
            <person name="Liang C."/>
            <person name="Lipzen A."/>
            <person name="Lutzoni F."/>
            <person name="Magnuson J."/>
            <person name="Mondo S."/>
            <person name="Nolan M."/>
            <person name="Ohm R."/>
            <person name="Pangilinan J."/>
            <person name="Park H.-J."/>
            <person name="Ramirez L."/>
            <person name="Alfaro M."/>
            <person name="Sun H."/>
            <person name="Tritt A."/>
            <person name="Yoshinaga Y."/>
            <person name="Zwiers L.-H."/>
            <person name="Turgeon B."/>
            <person name="Goodwin S."/>
            <person name="Spatafora J."/>
            <person name="Crous P."/>
            <person name="Grigoriev I."/>
        </authorList>
    </citation>
    <scope>NUCLEOTIDE SEQUENCE</scope>
    <source>
        <strain evidence="3">CBS 133067</strain>
    </source>
</reference>
<keyword evidence="1" id="KW-0560">Oxidoreductase</keyword>
<evidence type="ECO:0000256" key="2">
    <source>
        <dbReference type="ARBA" id="ARBA00023604"/>
    </source>
</evidence>
<organism evidence="3 4">
    <name type="scientific">Rhizodiscina lignyota</name>
    <dbReference type="NCBI Taxonomy" id="1504668"/>
    <lineage>
        <taxon>Eukaryota</taxon>
        <taxon>Fungi</taxon>
        <taxon>Dikarya</taxon>
        <taxon>Ascomycota</taxon>
        <taxon>Pezizomycotina</taxon>
        <taxon>Dothideomycetes</taxon>
        <taxon>Pleosporomycetidae</taxon>
        <taxon>Aulographales</taxon>
        <taxon>Rhizodiscinaceae</taxon>
        <taxon>Rhizodiscina</taxon>
    </lineage>
</organism>
<name>A0A9P4MD90_9PEZI</name>
<dbReference type="InterPro" id="IPR044053">
    <property type="entry name" value="AsaB-like"/>
</dbReference>
<dbReference type="NCBIfam" id="NF041278">
    <property type="entry name" value="CmcJ_NvfI_EfuI"/>
    <property type="match status" value="1"/>
</dbReference>
<dbReference type="PANTHER" id="PTHR34598">
    <property type="entry name" value="BLL6449 PROTEIN"/>
    <property type="match status" value="1"/>
</dbReference>
<sequence length="312" mass="35799">MAPGAIYPEEYKVIDTTLNHYLDPEKGGHSSYYTGTAGYYRRKFDEHAVKIQNMRGREDQFDLNTQGFRFYRSPTVGGDFQDTEFVKREVYPETEELLKKVTGASRVVVFSHILRNNSRDAAEAKVKSDASLADDNAEVEDVTPARFIHIDQSEVGAREVLDDNIHPPELAAKLAKSRWSIINCWRPIKPVHKDPLAMCDARTAKDEDLIPIPVYFPPKDGPTQHRYATLTEGDRFELLYCKYNPEHEWYYVDGMKPGECLLIKCFDTIRDGKTARRVPHSAFTDPTNHDDTTRESVEIRCLVFYEDQPLEG</sequence>
<dbReference type="EMBL" id="ML978123">
    <property type="protein sequence ID" value="KAF2101409.1"/>
    <property type="molecule type" value="Genomic_DNA"/>
</dbReference>
<evidence type="ECO:0000313" key="3">
    <source>
        <dbReference type="EMBL" id="KAF2101409.1"/>
    </source>
</evidence>
<dbReference type="PANTHER" id="PTHR34598:SF3">
    <property type="entry name" value="OXIDOREDUCTASE AN1597"/>
    <property type="match status" value="1"/>
</dbReference>
<dbReference type="OrthoDB" id="412788at2759"/>
<keyword evidence="4" id="KW-1185">Reference proteome</keyword>
<comment type="similarity">
    <text evidence="2">Belongs to the asaB hydroxylase/desaturase family.</text>
</comment>
<dbReference type="AlphaFoldDB" id="A0A9P4MD90"/>
<evidence type="ECO:0000256" key="1">
    <source>
        <dbReference type="ARBA" id="ARBA00023002"/>
    </source>
</evidence>
<dbReference type="GO" id="GO:0016491">
    <property type="term" value="F:oxidoreductase activity"/>
    <property type="evidence" value="ECO:0007669"/>
    <property type="project" value="UniProtKB-KW"/>
</dbReference>
<dbReference type="Proteomes" id="UP000799772">
    <property type="component" value="Unassembled WGS sequence"/>
</dbReference>
<evidence type="ECO:0000313" key="4">
    <source>
        <dbReference type="Proteomes" id="UP000799772"/>
    </source>
</evidence>
<accession>A0A9P4MD90</accession>
<gene>
    <name evidence="3" type="ORF">NA57DRAFT_64217</name>
</gene>